<name>A0ABT7EIP4_9GAMM</name>
<gene>
    <name evidence="4" type="ORF">QNM18_07555</name>
</gene>
<dbReference type="InterPro" id="IPR029058">
    <property type="entry name" value="AB_hydrolase_fold"/>
</dbReference>
<dbReference type="Pfam" id="PF03403">
    <property type="entry name" value="PAF-AH_p_II"/>
    <property type="match status" value="1"/>
</dbReference>
<protein>
    <recommendedName>
        <fullName evidence="6">Platelet-activating factor acetylhydrolase</fullName>
    </recommendedName>
</protein>
<keyword evidence="3" id="KW-0443">Lipid metabolism</keyword>
<dbReference type="PANTHER" id="PTHR10272">
    <property type="entry name" value="PLATELET-ACTIVATING FACTOR ACETYLHYDROLASE"/>
    <property type="match status" value="1"/>
</dbReference>
<evidence type="ECO:0000256" key="2">
    <source>
        <dbReference type="ARBA" id="ARBA00022963"/>
    </source>
</evidence>
<evidence type="ECO:0000256" key="1">
    <source>
        <dbReference type="ARBA" id="ARBA00022801"/>
    </source>
</evidence>
<evidence type="ECO:0008006" key="6">
    <source>
        <dbReference type="Google" id="ProtNLM"/>
    </source>
</evidence>
<keyword evidence="5" id="KW-1185">Reference proteome</keyword>
<sequence length="420" mass="47994">MFKHSITSIFYLLYVTLFSGYAVATNYSVGVTYFTATDYSRTEKLTPNYADYRDILIKIWYPTTTSAPENTSYLHYHTDQFPYSTATPSNFDRQLHQYLKTLPFELYKNAPLANRSTPFPIVMYSHGYQSTVEDKEILMIELAQKGYIVVSVGHPHHAQFVTQSHNRSATYDPDARANDFYISELADVNFDELVAELDSLAGIELSDEQVARVYQLMSWTEGDRKALSTWVDDMHFALDQMTRLQYGQYWGMHYLGEHLQTFKGKLDLSRLAAVGLSFGGPTVAAFCEQVYQCKAAINFDGLHFNLSPTVPSTKPYLMMHSELPLSADHSVVFKQQLADTYMMQIDGALHWDFSDYPYVFPQDRNQAYLGSIDPYLVTEIVNSASLQFIDLYLNNTGTQTALIRHLESFPAIQFQSKRGQ</sequence>
<dbReference type="Gene3D" id="3.40.50.1820">
    <property type="entry name" value="alpha/beta hydrolase"/>
    <property type="match status" value="1"/>
</dbReference>
<keyword evidence="1" id="KW-0378">Hydrolase</keyword>
<dbReference type="SUPFAM" id="SSF53474">
    <property type="entry name" value="alpha/beta-Hydrolases"/>
    <property type="match status" value="1"/>
</dbReference>
<evidence type="ECO:0000256" key="3">
    <source>
        <dbReference type="ARBA" id="ARBA00023098"/>
    </source>
</evidence>
<evidence type="ECO:0000313" key="5">
    <source>
        <dbReference type="Proteomes" id="UP001231915"/>
    </source>
</evidence>
<dbReference type="Proteomes" id="UP001231915">
    <property type="component" value="Unassembled WGS sequence"/>
</dbReference>
<comment type="caution">
    <text evidence="4">The sequence shown here is derived from an EMBL/GenBank/DDBJ whole genome shotgun (WGS) entry which is preliminary data.</text>
</comment>
<dbReference type="RefSeq" id="WP_284136788.1">
    <property type="nucleotide sequence ID" value="NZ_JASJUT010000002.1"/>
</dbReference>
<organism evidence="4 5">
    <name type="scientific">Pseudoalteromonas obscura</name>
    <dbReference type="NCBI Taxonomy" id="3048491"/>
    <lineage>
        <taxon>Bacteria</taxon>
        <taxon>Pseudomonadati</taxon>
        <taxon>Pseudomonadota</taxon>
        <taxon>Gammaproteobacteria</taxon>
        <taxon>Alteromonadales</taxon>
        <taxon>Pseudoalteromonadaceae</taxon>
        <taxon>Pseudoalteromonas</taxon>
    </lineage>
</organism>
<keyword evidence="2" id="KW-0442">Lipid degradation</keyword>
<dbReference type="EMBL" id="JASJUT010000002">
    <property type="protein sequence ID" value="MDK2594893.1"/>
    <property type="molecule type" value="Genomic_DNA"/>
</dbReference>
<reference evidence="4 5" key="1">
    <citation type="submission" date="2023-05" db="EMBL/GenBank/DDBJ databases">
        <title>Pseudoalteromonas ardens sp. nov., Pseudoalteromonas obscura sp. nov., and Pseudoalteromonas umbrosa sp. nov., isolated from the coral Montipora capitata.</title>
        <authorList>
            <person name="Thomas E.M."/>
            <person name="Smith E.M."/>
            <person name="Papke E."/>
            <person name="Shlafstein M.D."/>
            <person name="Oline D.K."/>
            <person name="Videau P."/>
            <person name="Saw J.H."/>
            <person name="Strangman W.K."/>
            <person name="Ushijima B."/>
        </authorList>
    </citation>
    <scope>NUCLEOTIDE SEQUENCE [LARGE SCALE GENOMIC DNA]</scope>
    <source>
        <strain evidence="4 5">P94</strain>
    </source>
</reference>
<proteinExistence type="predicted"/>
<dbReference type="PANTHER" id="PTHR10272:SF0">
    <property type="entry name" value="PLATELET-ACTIVATING FACTOR ACETYLHYDROLASE"/>
    <property type="match status" value="1"/>
</dbReference>
<evidence type="ECO:0000313" key="4">
    <source>
        <dbReference type="EMBL" id="MDK2594893.1"/>
    </source>
</evidence>
<accession>A0ABT7EIP4</accession>